<dbReference type="HOGENOM" id="CLU_053697_1_1_9"/>
<dbReference type="Pfam" id="PF06050">
    <property type="entry name" value="HGD-D"/>
    <property type="match status" value="1"/>
</dbReference>
<dbReference type="STRING" id="553973.CLOHYLEM_04801"/>
<dbReference type="Proteomes" id="UP000004893">
    <property type="component" value="Unassembled WGS sequence"/>
</dbReference>
<dbReference type="PANTHER" id="PTHR30548:SF6">
    <property type="entry name" value="DEHYDRATASE SUBUNIT YJIM-RELATED"/>
    <property type="match status" value="1"/>
</dbReference>
<keyword evidence="3" id="KW-0408">Iron</keyword>
<dbReference type="GO" id="GO:0051536">
    <property type="term" value="F:iron-sulfur cluster binding"/>
    <property type="evidence" value="ECO:0007669"/>
    <property type="project" value="UniProtKB-KW"/>
</dbReference>
<evidence type="ECO:0000256" key="3">
    <source>
        <dbReference type="ARBA" id="ARBA00023014"/>
    </source>
</evidence>
<dbReference type="InterPro" id="IPR010327">
    <property type="entry name" value="FldB/FldC_alpha/beta"/>
</dbReference>
<evidence type="ECO:0000256" key="2">
    <source>
        <dbReference type="ARBA" id="ARBA00005806"/>
    </source>
</evidence>
<dbReference type="eggNOG" id="COG1775">
    <property type="taxonomic scope" value="Bacteria"/>
</dbReference>
<dbReference type="Gene3D" id="1.20.1270.370">
    <property type="match status" value="1"/>
</dbReference>
<comment type="cofactor">
    <cofactor evidence="1">
        <name>[4Fe-4S] cluster</name>
        <dbReference type="ChEBI" id="CHEBI:49883"/>
    </cofactor>
</comment>
<reference evidence="4" key="1">
    <citation type="submission" date="2009-02" db="EMBL/GenBank/DDBJ databases">
        <authorList>
            <person name="Fulton L."/>
            <person name="Clifton S."/>
            <person name="Fulton B."/>
            <person name="Xu J."/>
            <person name="Minx P."/>
            <person name="Pepin K.H."/>
            <person name="Johnson M."/>
            <person name="Bhonagiri V."/>
            <person name="Nash W.E."/>
            <person name="Mardis E.R."/>
            <person name="Wilson R.K."/>
        </authorList>
    </citation>
    <scope>NUCLEOTIDE SEQUENCE [LARGE SCALE GENOMIC DNA]</scope>
    <source>
        <strain evidence="4">DSM 15053</strain>
    </source>
</reference>
<sequence length="403" mass="46013">MIVECIYMLVKNQRTHRRNKMEVIKELPEVFEEFAEQRKNSFLGVKELKDKGVPIVGAYCTYFPQEIAMAMGAATVGLCSTSDETIPEAEKDLPKNLCPLIKSSYGFAKTDKCPFFYFSDVVVGETTCDGKKKMYEYMKEFKDVFLMELPNTQGEEALKLWKSEIIRFREYLEQKFDVEITEEMIREAVKVNNAGRRSLKKLYEVMRNDPAPIKGQDLFKVLYGSTFKFDRAAIPDEVDALVDKIKREYAQGRMEEKKPRILVTGCPIGGASEKVIRAIEDNGGIVVTYENCTGAKSIDKLVDEDNPDIYDALARRYLNIGCSVMTPNPNRLELLGRLIDEYKVDGVVEMVLQACHTYNVETLGIRRFVNEKKNIPYISVETDYSQADIGQLNTRIAAFIEML</sequence>
<gene>
    <name evidence="4" type="ORF">CLOHYLEM_04801</name>
</gene>
<dbReference type="Gene3D" id="3.40.50.11890">
    <property type="match status" value="1"/>
</dbReference>
<protein>
    <submittedName>
        <fullName evidence="4">2-hydroxyglutaryl-CoA dehydratase, D-component</fullName>
    </submittedName>
</protein>
<proteinExistence type="inferred from homology"/>
<comment type="similarity">
    <text evidence="2">Belongs to the FldB/FldC dehydratase alpha/beta subunit family.</text>
</comment>
<evidence type="ECO:0000313" key="4">
    <source>
        <dbReference type="EMBL" id="EEG74840.1"/>
    </source>
</evidence>
<keyword evidence="3" id="KW-0411">Iron-sulfur</keyword>
<dbReference type="Gene3D" id="3.40.50.11900">
    <property type="match status" value="1"/>
</dbReference>
<name>C0BYB2_9FIRM</name>
<reference evidence="4" key="2">
    <citation type="submission" date="2013-06" db="EMBL/GenBank/DDBJ databases">
        <title>Draft genome sequence of Clostridium hylemonae (DSM 15053).</title>
        <authorList>
            <person name="Sudarsanam P."/>
            <person name="Ley R."/>
            <person name="Guruge J."/>
            <person name="Turnbaugh P.J."/>
            <person name="Mahowald M."/>
            <person name="Liep D."/>
            <person name="Gordon J."/>
        </authorList>
    </citation>
    <scope>NUCLEOTIDE SEQUENCE</scope>
    <source>
        <strain evidence="4">DSM 15053</strain>
    </source>
</reference>
<dbReference type="InterPro" id="IPR047678">
    <property type="entry name" value="YjiM-like"/>
</dbReference>
<dbReference type="NCBIfam" id="NF040772">
    <property type="entry name" value="double_cubane"/>
    <property type="match status" value="1"/>
</dbReference>
<dbReference type="GO" id="GO:0016836">
    <property type="term" value="F:hydro-lyase activity"/>
    <property type="evidence" value="ECO:0007669"/>
    <property type="project" value="UniProtKB-ARBA"/>
</dbReference>
<evidence type="ECO:0000256" key="1">
    <source>
        <dbReference type="ARBA" id="ARBA00001966"/>
    </source>
</evidence>
<organism evidence="4 5">
    <name type="scientific">[Clostridium] hylemonae DSM 15053</name>
    <dbReference type="NCBI Taxonomy" id="553973"/>
    <lineage>
        <taxon>Bacteria</taxon>
        <taxon>Bacillati</taxon>
        <taxon>Bacillota</taxon>
        <taxon>Clostridia</taxon>
        <taxon>Lachnospirales</taxon>
        <taxon>Lachnospiraceae</taxon>
    </lineage>
</organism>
<dbReference type="AlphaFoldDB" id="C0BYB2"/>
<dbReference type="PANTHER" id="PTHR30548">
    <property type="entry name" value="2-HYDROXYGLUTARYL-COA DEHYDRATASE, D-COMPONENT-RELATED"/>
    <property type="match status" value="1"/>
</dbReference>
<keyword evidence="5" id="KW-1185">Reference proteome</keyword>
<evidence type="ECO:0000313" key="5">
    <source>
        <dbReference type="Proteomes" id="UP000004893"/>
    </source>
</evidence>
<comment type="caution">
    <text evidence="4">The sequence shown here is derived from an EMBL/GenBank/DDBJ whole genome shotgun (WGS) entry which is preliminary data.</text>
</comment>
<dbReference type="EMBL" id="ABYI02000018">
    <property type="protein sequence ID" value="EEG74840.1"/>
    <property type="molecule type" value="Genomic_DNA"/>
</dbReference>
<accession>C0BYB2</accession>
<keyword evidence="3" id="KW-0479">Metal-binding</keyword>